<dbReference type="Proteomes" id="UP000240572">
    <property type="component" value="Unassembled WGS sequence"/>
</dbReference>
<comment type="caution">
    <text evidence="5">The sequence shown here is derived from an EMBL/GenBank/DDBJ whole genome shotgun (WGS) entry which is preliminary data.</text>
</comment>
<feature type="domain" description="LiaF transmembrane" evidence="4">
    <location>
        <begin position="30"/>
        <end position="127"/>
    </location>
</feature>
<keyword evidence="2" id="KW-0472">Membrane</keyword>
<dbReference type="Pfam" id="PF22570">
    <property type="entry name" value="LiaF-TM"/>
    <property type="match status" value="1"/>
</dbReference>
<dbReference type="InterPro" id="IPR024425">
    <property type="entry name" value="LiaF-like_C"/>
</dbReference>
<feature type="transmembrane region" description="Helical" evidence="2">
    <location>
        <begin position="53"/>
        <end position="73"/>
    </location>
</feature>
<evidence type="ECO:0000259" key="3">
    <source>
        <dbReference type="Pfam" id="PF09922"/>
    </source>
</evidence>
<keyword evidence="2" id="KW-0812">Transmembrane</keyword>
<dbReference type="Pfam" id="PF09922">
    <property type="entry name" value="LiaF-like_C"/>
    <property type="match status" value="1"/>
</dbReference>
<evidence type="ECO:0000256" key="2">
    <source>
        <dbReference type="SAM" id="Phobius"/>
    </source>
</evidence>
<proteinExistence type="predicted"/>
<evidence type="ECO:0000313" key="6">
    <source>
        <dbReference type="Proteomes" id="UP000240572"/>
    </source>
</evidence>
<organism evidence="5 6">
    <name type="scientific">Taibaiella chishuiensis</name>
    <dbReference type="NCBI Taxonomy" id="1434707"/>
    <lineage>
        <taxon>Bacteria</taxon>
        <taxon>Pseudomonadati</taxon>
        <taxon>Bacteroidota</taxon>
        <taxon>Chitinophagia</taxon>
        <taxon>Chitinophagales</taxon>
        <taxon>Chitinophagaceae</taxon>
        <taxon>Taibaiella</taxon>
    </lineage>
</organism>
<sequence length="261" mass="29126">MDQEFRKRWHPHNHRHPHHPRHPHHNNRTGGIVLIIIGILFLLHRIPQTAALIPHWFFSWPVLLIAIGIFVGIKNGFRSFGWVIPILIGAYALLYEHNLISLNLRPYALPIGLIVIGICVVLKRNRKSYLRKFYEEQRASPQEEVDPTDNSINISSIFGSVEKNVFTKDFKGGTITSVFGGSQINLTQSDIQGGVAVIDVSIIFGGVDIVIPANWTLKNEISVVFGGIEDGRTTAPNQADSGKTLILKGNILFGGIEIKSY</sequence>
<dbReference type="OrthoDB" id="129627at2"/>
<evidence type="ECO:0000256" key="1">
    <source>
        <dbReference type="SAM" id="MobiDB-lite"/>
    </source>
</evidence>
<accession>A0A2P8CW80</accession>
<dbReference type="AlphaFoldDB" id="A0A2P8CW80"/>
<keyword evidence="2" id="KW-1133">Transmembrane helix</keyword>
<dbReference type="EMBL" id="PYGD01000012">
    <property type="protein sequence ID" value="PSK89232.1"/>
    <property type="molecule type" value="Genomic_DNA"/>
</dbReference>
<dbReference type="InterPro" id="IPR054331">
    <property type="entry name" value="LiaF_TM"/>
</dbReference>
<gene>
    <name evidence="5" type="ORF">B0I18_11233</name>
</gene>
<evidence type="ECO:0000259" key="4">
    <source>
        <dbReference type="Pfam" id="PF22570"/>
    </source>
</evidence>
<name>A0A2P8CW80_9BACT</name>
<keyword evidence="6" id="KW-1185">Reference proteome</keyword>
<evidence type="ECO:0000313" key="5">
    <source>
        <dbReference type="EMBL" id="PSK89232.1"/>
    </source>
</evidence>
<feature type="transmembrane region" description="Helical" evidence="2">
    <location>
        <begin position="29"/>
        <end position="47"/>
    </location>
</feature>
<feature type="domain" description="Cell wall-active antibiotics response LiaF-like C-terminal" evidence="3">
    <location>
        <begin position="169"/>
        <end position="229"/>
    </location>
</feature>
<dbReference type="RefSeq" id="WP_106524888.1">
    <property type="nucleotide sequence ID" value="NZ_PYGD01000012.1"/>
</dbReference>
<feature type="region of interest" description="Disordered" evidence="1">
    <location>
        <begin position="7"/>
        <end position="26"/>
    </location>
</feature>
<dbReference type="PANTHER" id="PTHR40763:SF5">
    <property type="entry name" value="MEMBRANE PROTEIN"/>
    <property type="match status" value="1"/>
</dbReference>
<dbReference type="PANTHER" id="PTHR40763">
    <property type="entry name" value="MEMBRANE PROTEIN-RELATED"/>
    <property type="match status" value="1"/>
</dbReference>
<feature type="transmembrane region" description="Helical" evidence="2">
    <location>
        <begin position="104"/>
        <end position="122"/>
    </location>
</feature>
<reference evidence="5 6" key="1">
    <citation type="submission" date="2018-03" db="EMBL/GenBank/DDBJ databases">
        <title>Genomic Encyclopedia of Type Strains, Phase III (KMG-III): the genomes of soil and plant-associated and newly described type strains.</title>
        <authorList>
            <person name="Whitman W."/>
        </authorList>
    </citation>
    <scope>NUCLEOTIDE SEQUENCE [LARGE SCALE GENOMIC DNA]</scope>
    <source>
        <strain evidence="5 6">CGMCC 1.12700</strain>
    </source>
</reference>
<feature type="transmembrane region" description="Helical" evidence="2">
    <location>
        <begin position="80"/>
        <end position="98"/>
    </location>
</feature>
<protein>
    <submittedName>
        <fullName evidence="5">Putative membrane protein</fullName>
    </submittedName>
</protein>